<evidence type="ECO:0000259" key="13">
    <source>
        <dbReference type="Pfam" id="PF02768"/>
    </source>
</evidence>
<comment type="caution">
    <text evidence="14">The sequence shown here is derived from an EMBL/GenBank/DDBJ whole genome shotgun (WGS) entry which is preliminary data.</text>
</comment>
<dbReference type="Pfam" id="PF00712">
    <property type="entry name" value="DNA_pol3_beta"/>
    <property type="match status" value="1"/>
</dbReference>
<keyword evidence="9" id="KW-0238">DNA-binding</keyword>
<evidence type="ECO:0000313" key="15">
    <source>
        <dbReference type="Proteomes" id="UP000004259"/>
    </source>
</evidence>
<evidence type="ECO:0000256" key="2">
    <source>
        <dbReference type="ARBA" id="ARBA00010752"/>
    </source>
</evidence>
<evidence type="ECO:0000259" key="11">
    <source>
        <dbReference type="Pfam" id="PF00712"/>
    </source>
</evidence>
<feature type="domain" description="DNA polymerase III beta sliding clamp N-terminal" evidence="11">
    <location>
        <begin position="1"/>
        <end position="121"/>
    </location>
</feature>
<dbReference type="InterPro" id="IPR022637">
    <property type="entry name" value="DNA_polIII_beta_cen"/>
</dbReference>
<comment type="subcellular location">
    <subcellularLocation>
        <location evidence="1 10">Cytoplasm</location>
    </subcellularLocation>
</comment>
<feature type="domain" description="DNA polymerase III beta sliding clamp C-terminal" evidence="13">
    <location>
        <begin position="246"/>
        <end position="366"/>
    </location>
</feature>
<evidence type="ECO:0000256" key="4">
    <source>
        <dbReference type="ARBA" id="ARBA00022490"/>
    </source>
</evidence>
<dbReference type="Pfam" id="PF02768">
    <property type="entry name" value="DNA_pol3_beta_3"/>
    <property type="match status" value="1"/>
</dbReference>
<dbReference type="GO" id="GO:0006271">
    <property type="term" value="P:DNA strand elongation involved in DNA replication"/>
    <property type="evidence" value="ECO:0007669"/>
    <property type="project" value="TreeGrafter"/>
</dbReference>
<evidence type="ECO:0000256" key="7">
    <source>
        <dbReference type="ARBA" id="ARBA00022705"/>
    </source>
</evidence>
<dbReference type="NCBIfam" id="TIGR00663">
    <property type="entry name" value="dnan"/>
    <property type="match status" value="1"/>
</dbReference>
<dbReference type="GO" id="GO:0009360">
    <property type="term" value="C:DNA polymerase III complex"/>
    <property type="evidence" value="ECO:0007669"/>
    <property type="project" value="InterPro"/>
</dbReference>
<sequence length="370" mass="41249">MRFICSKTSLYDAIVNVSKAVSERSTLPSLEGIRFSLADSLLELTGYNLEMGIRTAIPVRSDDKGSCIMNARLFAEMIKKMDTEELLIDVSESYQVTISGSATKTTFNMFAATAADYPELPEKDSETQIPIAQPVLKNMIAQTKFAVAMTDDKPILKGELFDIENNTLTMVAIDGYRMAVRYEPVKFNEPIKFVVPSKSLSEIQSLLSDNEDDTVYIHPSRKHIIFDIGGYVVYSRLLEGDFHPYKSAIPNSSNTDVVVDRKALISTLERAMLLINDRSPSPVRCYFDNDHVKLNCVAALGKISDEIAADVTGPVIEIGFKCKYLLEPLKVIDDEKVKLMMGGSLLAMKIVPCEGEKYTYLVLPVRLPRE</sequence>
<name>E9S9T4_RUMAL</name>
<dbReference type="GO" id="GO:0005737">
    <property type="term" value="C:cytoplasm"/>
    <property type="evidence" value="ECO:0007669"/>
    <property type="project" value="UniProtKB-SubCell"/>
</dbReference>
<comment type="subunit">
    <text evidence="10">Forms a ring-shaped head-to-tail homodimer around DNA.</text>
</comment>
<evidence type="ECO:0000256" key="6">
    <source>
        <dbReference type="ARBA" id="ARBA00022695"/>
    </source>
</evidence>
<dbReference type="CDD" id="cd00140">
    <property type="entry name" value="beta_clamp"/>
    <property type="match status" value="1"/>
</dbReference>
<keyword evidence="6 10" id="KW-0548">Nucleotidyltransferase</keyword>
<dbReference type="AlphaFoldDB" id="E9S9T4"/>
<dbReference type="SUPFAM" id="SSF55979">
    <property type="entry name" value="DNA clamp"/>
    <property type="match status" value="3"/>
</dbReference>
<organism evidence="14 15">
    <name type="scientific">Ruminococcus albus 8</name>
    <dbReference type="NCBI Taxonomy" id="246199"/>
    <lineage>
        <taxon>Bacteria</taxon>
        <taxon>Bacillati</taxon>
        <taxon>Bacillota</taxon>
        <taxon>Clostridia</taxon>
        <taxon>Eubacteriales</taxon>
        <taxon>Oscillospiraceae</taxon>
        <taxon>Ruminococcus</taxon>
    </lineage>
</organism>
<keyword evidence="4 10" id="KW-0963">Cytoplasm</keyword>
<evidence type="ECO:0000313" key="14">
    <source>
        <dbReference type="EMBL" id="EGC03952.1"/>
    </source>
</evidence>
<dbReference type="InterPro" id="IPR022634">
    <property type="entry name" value="DNA_polIII_beta_N"/>
</dbReference>
<dbReference type="GO" id="GO:0003887">
    <property type="term" value="F:DNA-directed DNA polymerase activity"/>
    <property type="evidence" value="ECO:0007669"/>
    <property type="project" value="UniProtKB-UniRule"/>
</dbReference>
<comment type="function">
    <text evidence="10">Confers DNA tethering and processivity to DNA polymerases and other proteins. Acts as a clamp, forming a ring around DNA (a reaction catalyzed by the clamp-loading complex) which diffuses in an ATP-independent manner freely and bidirectionally along dsDNA. Initially characterized for its ability to contact the catalytic subunit of DNA polymerase III (Pol III), a complex, multichain enzyme responsible for most of the replicative synthesis in bacteria; Pol III exhibits 3'-5' exonuclease proofreading activity. The beta chain is required for initiation of replication as well as for processivity of DNA replication.</text>
</comment>
<dbReference type="Gene3D" id="3.70.10.10">
    <property type="match status" value="1"/>
</dbReference>
<dbReference type="InterPro" id="IPR001001">
    <property type="entry name" value="DNA_polIII_beta"/>
</dbReference>
<reference evidence="14 15" key="1">
    <citation type="submission" date="2011-02" db="EMBL/GenBank/DDBJ databases">
        <authorList>
            <person name="Nelson K.E."/>
            <person name="Sutton G."/>
            <person name="Torralba M."/>
            <person name="Durkin S."/>
            <person name="Harkins D."/>
            <person name="Montgomery R."/>
            <person name="Ziemer C."/>
            <person name="Klaassens E."/>
            <person name="Ocuiv P."/>
            <person name="Morrison M."/>
        </authorList>
    </citation>
    <scope>NUCLEOTIDE SEQUENCE [LARGE SCALE GENOMIC DNA]</scope>
    <source>
        <strain evidence="14 15">8</strain>
    </source>
</reference>
<dbReference type="InterPro" id="IPR046938">
    <property type="entry name" value="DNA_clamp_sf"/>
</dbReference>
<dbReference type="Proteomes" id="UP000004259">
    <property type="component" value="Unassembled WGS sequence"/>
</dbReference>
<dbReference type="SMART" id="SM00480">
    <property type="entry name" value="POL3Bc"/>
    <property type="match status" value="1"/>
</dbReference>
<keyword evidence="5 10" id="KW-0808">Transferase</keyword>
<evidence type="ECO:0000256" key="9">
    <source>
        <dbReference type="ARBA" id="ARBA00023125"/>
    </source>
</evidence>
<gene>
    <name evidence="14" type="primary">dnaN</name>
    <name evidence="14" type="ORF">CUS_4974</name>
</gene>
<keyword evidence="7 10" id="KW-0235">DNA replication</keyword>
<evidence type="ECO:0000259" key="12">
    <source>
        <dbReference type="Pfam" id="PF02767"/>
    </source>
</evidence>
<evidence type="ECO:0000256" key="5">
    <source>
        <dbReference type="ARBA" id="ARBA00022679"/>
    </source>
</evidence>
<protein>
    <recommendedName>
        <fullName evidence="3 10">Beta sliding clamp</fullName>
    </recommendedName>
</protein>
<dbReference type="InterPro" id="IPR022635">
    <property type="entry name" value="DNA_polIII_beta_C"/>
</dbReference>
<dbReference type="Gene3D" id="3.10.150.10">
    <property type="entry name" value="DNA Polymerase III, subunit A, domain 2"/>
    <property type="match status" value="1"/>
</dbReference>
<comment type="similarity">
    <text evidence="2 10">Belongs to the beta sliding clamp family.</text>
</comment>
<dbReference type="PANTHER" id="PTHR30478">
    <property type="entry name" value="DNA POLYMERASE III SUBUNIT BETA"/>
    <property type="match status" value="1"/>
</dbReference>
<feature type="domain" description="DNA polymerase III beta sliding clamp central" evidence="12">
    <location>
        <begin position="131"/>
        <end position="242"/>
    </location>
</feature>
<evidence type="ECO:0000256" key="8">
    <source>
        <dbReference type="ARBA" id="ARBA00022932"/>
    </source>
</evidence>
<dbReference type="OrthoDB" id="8421503at2"/>
<dbReference type="PIRSF" id="PIRSF000804">
    <property type="entry name" value="DNA_pol_III_b"/>
    <property type="match status" value="1"/>
</dbReference>
<evidence type="ECO:0000256" key="3">
    <source>
        <dbReference type="ARBA" id="ARBA00021035"/>
    </source>
</evidence>
<keyword evidence="15" id="KW-1185">Reference proteome</keyword>
<proteinExistence type="inferred from homology"/>
<accession>E9S9T4</accession>
<dbReference type="eggNOG" id="COG0592">
    <property type="taxonomic scope" value="Bacteria"/>
</dbReference>
<evidence type="ECO:0000256" key="1">
    <source>
        <dbReference type="ARBA" id="ARBA00004496"/>
    </source>
</evidence>
<keyword evidence="8 10" id="KW-0239">DNA-directed DNA polymerase</keyword>
<dbReference type="GO" id="GO:0003677">
    <property type="term" value="F:DNA binding"/>
    <property type="evidence" value="ECO:0007669"/>
    <property type="project" value="UniProtKB-UniRule"/>
</dbReference>
<dbReference type="Pfam" id="PF02767">
    <property type="entry name" value="DNA_pol3_beta_2"/>
    <property type="match status" value="1"/>
</dbReference>
<dbReference type="RefSeq" id="WP_002847721.1">
    <property type="nucleotide sequence ID" value="NZ_ADKM02000049.1"/>
</dbReference>
<dbReference type="GO" id="GO:0008408">
    <property type="term" value="F:3'-5' exonuclease activity"/>
    <property type="evidence" value="ECO:0007669"/>
    <property type="project" value="InterPro"/>
</dbReference>
<dbReference type="STRING" id="246199.CUS_4974"/>
<dbReference type="PANTHER" id="PTHR30478:SF0">
    <property type="entry name" value="BETA SLIDING CLAMP"/>
    <property type="match status" value="1"/>
</dbReference>
<evidence type="ECO:0000256" key="10">
    <source>
        <dbReference type="PIRNR" id="PIRNR000804"/>
    </source>
</evidence>
<dbReference type="EMBL" id="ADKM02000049">
    <property type="protein sequence ID" value="EGC03952.1"/>
    <property type="molecule type" value="Genomic_DNA"/>
</dbReference>